<proteinExistence type="predicted"/>
<reference evidence="1 2" key="1">
    <citation type="submission" date="2024-04" db="EMBL/GenBank/DDBJ databases">
        <title>Luteolibacter sp. isolated from soil.</title>
        <authorList>
            <person name="An J."/>
        </authorList>
    </citation>
    <scope>NUCLEOTIDE SEQUENCE [LARGE SCALE GENOMIC DNA]</scope>
    <source>
        <strain evidence="1 2">Y139</strain>
    </source>
</reference>
<sequence length="292" mass="32438">MRKRAAIFLFGTLLLSTGGYVAWCWRSFYVKPSLVFDSSVSPEGRKAMEEWRNTSSYPKALEFKWSAAWWNLGHPYDCEKTLPVRVEENANAGLWARHMVFGSWVFSKIAGEWDASTVVKIRGMEMFQQARLAAQMEAWSAAGATIEILSLGRPAGKGHRELGVPETQGASADAAEMYHGYPVLGRIKALEARERLVLLDDFTRSIREAAMPDAFLPEIPRHGIVFIEGEKKHEFAISFESGYVYAFEPGIEGSGVAHGRSGSYFQITPRASSVFAGFLKKSGIEQGGLDKK</sequence>
<dbReference type="Proteomes" id="UP001371305">
    <property type="component" value="Unassembled WGS sequence"/>
</dbReference>
<organism evidence="1 2">
    <name type="scientific">Luteolibacter soli</name>
    <dbReference type="NCBI Taxonomy" id="3135280"/>
    <lineage>
        <taxon>Bacteria</taxon>
        <taxon>Pseudomonadati</taxon>
        <taxon>Verrucomicrobiota</taxon>
        <taxon>Verrucomicrobiia</taxon>
        <taxon>Verrucomicrobiales</taxon>
        <taxon>Verrucomicrobiaceae</taxon>
        <taxon>Luteolibacter</taxon>
    </lineage>
</organism>
<gene>
    <name evidence="1" type="ORF">WKV53_14885</name>
</gene>
<evidence type="ECO:0000313" key="1">
    <source>
        <dbReference type="EMBL" id="MEK7951801.1"/>
    </source>
</evidence>
<dbReference type="RefSeq" id="WP_341405556.1">
    <property type="nucleotide sequence ID" value="NZ_JBBUKT010000005.1"/>
</dbReference>
<dbReference type="EMBL" id="JBBUKT010000005">
    <property type="protein sequence ID" value="MEK7951801.1"/>
    <property type="molecule type" value="Genomic_DNA"/>
</dbReference>
<name>A0ABU9AVU4_9BACT</name>
<keyword evidence="2" id="KW-1185">Reference proteome</keyword>
<comment type="caution">
    <text evidence="1">The sequence shown here is derived from an EMBL/GenBank/DDBJ whole genome shotgun (WGS) entry which is preliminary data.</text>
</comment>
<protein>
    <submittedName>
        <fullName evidence="1">Uncharacterized protein</fullName>
    </submittedName>
</protein>
<evidence type="ECO:0000313" key="2">
    <source>
        <dbReference type="Proteomes" id="UP001371305"/>
    </source>
</evidence>
<accession>A0ABU9AVU4</accession>